<dbReference type="Proteomes" id="UP000254329">
    <property type="component" value="Unassembled WGS sequence"/>
</dbReference>
<dbReference type="RefSeq" id="WP_078217404.1">
    <property type="nucleotide sequence ID" value="NZ_MUXZ01000001.1"/>
</dbReference>
<evidence type="ECO:0000259" key="1">
    <source>
        <dbReference type="Pfam" id="PF00535"/>
    </source>
</evidence>
<keyword evidence="3" id="KW-1185">Reference proteome</keyword>
<protein>
    <submittedName>
        <fullName evidence="2">Cell wall biosynthesis glycosyltransferase</fullName>
    </submittedName>
</protein>
<sequence>MNFPNIDVIIPCFNAIATLERTLISVINQANLGKIWLIDDCSTDQTYEYMQLWARSYPDKIRVEKMPQNSGVAKTRNWGALQSEAEFIAFLDADDAYEVGALEVASSVFHFRPEVNVVRLALKPINLAERYAQHPNFAYAWRHMEMTCGGNTVFRRSFFLACGGFPQHQLFRELGGEDGALGIATTKVGVVATLFNDIGVLHYCREGMHAQRLLDAILFNQRSSQITEEKIAYADQVTENICQQIKQLKQSLNSEDIGIRPLQIERGNL</sequence>
<name>A0A1V4B479_9PAST</name>
<reference evidence="2 3" key="1">
    <citation type="submission" date="2018-06" db="EMBL/GenBank/DDBJ databases">
        <authorList>
            <consortium name="Pathogen Informatics"/>
            <person name="Doyle S."/>
        </authorList>
    </citation>
    <scope>NUCLEOTIDE SEQUENCE [LARGE SCALE GENOMIC DNA]</scope>
    <source>
        <strain evidence="2 3">NCTC1659</strain>
    </source>
</reference>
<dbReference type="PANTHER" id="PTHR43685:SF2">
    <property type="entry name" value="GLYCOSYLTRANSFERASE 2-LIKE DOMAIN-CONTAINING PROTEIN"/>
    <property type="match status" value="1"/>
</dbReference>
<gene>
    <name evidence="2" type="primary">vimF</name>
    <name evidence="2" type="ORF">NCTC1659_00536</name>
</gene>
<evidence type="ECO:0000313" key="2">
    <source>
        <dbReference type="EMBL" id="STO59289.1"/>
    </source>
</evidence>
<dbReference type="InterPro" id="IPR029044">
    <property type="entry name" value="Nucleotide-diphossugar_trans"/>
</dbReference>
<dbReference type="Pfam" id="PF00535">
    <property type="entry name" value="Glycos_transf_2"/>
    <property type="match status" value="1"/>
</dbReference>
<dbReference type="GO" id="GO:0016740">
    <property type="term" value="F:transferase activity"/>
    <property type="evidence" value="ECO:0007669"/>
    <property type="project" value="UniProtKB-KW"/>
</dbReference>
<proteinExistence type="predicted"/>
<dbReference type="PANTHER" id="PTHR43685">
    <property type="entry name" value="GLYCOSYLTRANSFERASE"/>
    <property type="match status" value="1"/>
</dbReference>
<evidence type="ECO:0000313" key="3">
    <source>
        <dbReference type="Proteomes" id="UP000254329"/>
    </source>
</evidence>
<dbReference type="InterPro" id="IPR001173">
    <property type="entry name" value="Glyco_trans_2-like"/>
</dbReference>
<dbReference type="CDD" id="cd00761">
    <property type="entry name" value="Glyco_tranf_GTA_type"/>
    <property type="match status" value="1"/>
</dbReference>
<dbReference type="Gene3D" id="3.90.550.10">
    <property type="entry name" value="Spore Coat Polysaccharide Biosynthesis Protein SpsA, Chain A"/>
    <property type="match status" value="1"/>
</dbReference>
<accession>A0A1V4B479</accession>
<dbReference type="AlphaFoldDB" id="A0A1V4B479"/>
<dbReference type="SUPFAM" id="SSF53448">
    <property type="entry name" value="Nucleotide-diphospho-sugar transferases"/>
    <property type="match status" value="1"/>
</dbReference>
<keyword evidence="2" id="KW-0808">Transferase</keyword>
<dbReference type="STRING" id="733.B0186_00350"/>
<dbReference type="EMBL" id="UGHF01000001">
    <property type="protein sequence ID" value="STO59289.1"/>
    <property type="molecule type" value="Genomic_DNA"/>
</dbReference>
<dbReference type="GO" id="GO:0044010">
    <property type="term" value="P:single-species biofilm formation"/>
    <property type="evidence" value="ECO:0007669"/>
    <property type="project" value="TreeGrafter"/>
</dbReference>
<organism evidence="2 3">
    <name type="scientific">Canicola haemoglobinophilus</name>
    <dbReference type="NCBI Taxonomy" id="733"/>
    <lineage>
        <taxon>Bacteria</taxon>
        <taxon>Pseudomonadati</taxon>
        <taxon>Pseudomonadota</taxon>
        <taxon>Gammaproteobacteria</taxon>
        <taxon>Pasteurellales</taxon>
        <taxon>Pasteurellaceae</taxon>
        <taxon>Canicola</taxon>
    </lineage>
</organism>
<dbReference type="InterPro" id="IPR050834">
    <property type="entry name" value="Glycosyltransf_2"/>
</dbReference>
<feature type="domain" description="Glycosyltransferase 2-like" evidence="1">
    <location>
        <begin position="8"/>
        <end position="131"/>
    </location>
</feature>